<dbReference type="AlphaFoldDB" id="A0A164TV53"/>
<organism evidence="1 2">
    <name type="scientific">Daphnia magna</name>
    <dbReference type="NCBI Taxonomy" id="35525"/>
    <lineage>
        <taxon>Eukaryota</taxon>
        <taxon>Metazoa</taxon>
        <taxon>Ecdysozoa</taxon>
        <taxon>Arthropoda</taxon>
        <taxon>Crustacea</taxon>
        <taxon>Branchiopoda</taxon>
        <taxon>Diplostraca</taxon>
        <taxon>Cladocera</taxon>
        <taxon>Anomopoda</taxon>
        <taxon>Daphniidae</taxon>
        <taxon>Daphnia</taxon>
    </lineage>
</organism>
<evidence type="ECO:0000313" key="2">
    <source>
        <dbReference type="Proteomes" id="UP000076858"/>
    </source>
</evidence>
<evidence type="ECO:0000313" key="1">
    <source>
        <dbReference type="EMBL" id="KZS10785.1"/>
    </source>
</evidence>
<dbReference type="Proteomes" id="UP000076858">
    <property type="component" value="Unassembled WGS sequence"/>
</dbReference>
<accession>A0A164TV53</accession>
<reference evidence="1 2" key="1">
    <citation type="submission" date="2016-03" db="EMBL/GenBank/DDBJ databases">
        <title>EvidentialGene: Evidence-directed Construction of Genes on Genomes.</title>
        <authorList>
            <person name="Gilbert D.G."/>
            <person name="Choi J.-H."/>
            <person name="Mockaitis K."/>
            <person name="Colbourne J."/>
            <person name="Pfrender M."/>
        </authorList>
    </citation>
    <scope>NUCLEOTIDE SEQUENCE [LARGE SCALE GENOMIC DNA]</scope>
    <source>
        <strain evidence="1 2">Xinb3</strain>
        <tissue evidence="1">Complete organism</tissue>
    </source>
</reference>
<gene>
    <name evidence="1" type="ORF">APZ42_024664</name>
</gene>
<protein>
    <submittedName>
        <fullName evidence="1">Uncharacterized protein</fullName>
    </submittedName>
</protein>
<comment type="caution">
    <text evidence="1">The sequence shown here is derived from an EMBL/GenBank/DDBJ whole genome shotgun (WGS) entry which is preliminary data.</text>
</comment>
<sequence>MSSLATVQDLIACLHINQSPRLFELTRCGLTGYDRGQSRVDLVNLLKGQPDQWLFNACHGRALAYALLSTIACKQTKSN</sequence>
<proteinExistence type="predicted"/>
<keyword evidence="2" id="KW-1185">Reference proteome</keyword>
<name>A0A164TV53_9CRUS</name>
<dbReference type="EMBL" id="LRGB01001722">
    <property type="protein sequence ID" value="KZS10785.1"/>
    <property type="molecule type" value="Genomic_DNA"/>
</dbReference>